<evidence type="ECO:0000256" key="1">
    <source>
        <dbReference type="ARBA" id="ARBA00022692"/>
    </source>
</evidence>
<dbReference type="Gene3D" id="1.20.1250.20">
    <property type="entry name" value="MFS general substrate transporter like domains"/>
    <property type="match status" value="2"/>
</dbReference>
<dbReference type="InterPro" id="IPR052524">
    <property type="entry name" value="MFS_Cyanate_Porter"/>
</dbReference>
<evidence type="ECO:0000256" key="2">
    <source>
        <dbReference type="ARBA" id="ARBA00022989"/>
    </source>
</evidence>
<feature type="transmembrane region" description="Helical" evidence="4">
    <location>
        <begin position="9"/>
        <end position="28"/>
    </location>
</feature>
<dbReference type="Pfam" id="PF07690">
    <property type="entry name" value="MFS_1"/>
    <property type="match status" value="1"/>
</dbReference>
<keyword evidence="1 4" id="KW-0812">Transmembrane</keyword>
<feature type="transmembrane region" description="Helical" evidence="4">
    <location>
        <begin position="48"/>
        <end position="67"/>
    </location>
</feature>
<keyword evidence="2 4" id="KW-1133">Transmembrane helix</keyword>
<feature type="transmembrane region" description="Helical" evidence="4">
    <location>
        <begin position="131"/>
        <end position="152"/>
    </location>
</feature>
<feature type="transmembrane region" description="Helical" evidence="4">
    <location>
        <begin position="296"/>
        <end position="318"/>
    </location>
</feature>
<keyword evidence="3 4" id="KW-0472">Membrane</keyword>
<dbReference type="SUPFAM" id="SSF103473">
    <property type="entry name" value="MFS general substrate transporter"/>
    <property type="match status" value="1"/>
</dbReference>
<dbReference type="Proteomes" id="UP000249746">
    <property type="component" value="Unassembled WGS sequence"/>
</dbReference>
<name>A0A2W6NI52_9HELI</name>
<dbReference type="InterPro" id="IPR036259">
    <property type="entry name" value="MFS_trans_sf"/>
</dbReference>
<dbReference type="PANTHER" id="PTHR23523">
    <property type="match status" value="1"/>
</dbReference>
<feature type="transmembrane region" description="Helical" evidence="4">
    <location>
        <begin position="238"/>
        <end position="259"/>
    </location>
</feature>
<feature type="transmembrane region" description="Helical" evidence="4">
    <location>
        <begin position="158"/>
        <end position="179"/>
    </location>
</feature>
<keyword evidence="6" id="KW-1185">Reference proteome</keyword>
<feature type="transmembrane region" description="Helical" evidence="4">
    <location>
        <begin position="207"/>
        <end position="226"/>
    </location>
</feature>
<dbReference type="PANTHER" id="PTHR23523:SF2">
    <property type="entry name" value="2-NITROIMIDAZOLE TRANSPORTER"/>
    <property type="match status" value="1"/>
</dbReference>
<reference evidence="5 6" key="1">
    <citation type="submission" date="2017-03" db="EMBL/GenBank/DDBJ databases">
        <title>Genomic and clinical evidence uncovers the enterohepatic species Helicobacter valdiviensis as a potential human intestinal pathogen.</title>
        <authorList>
            <person name="Fresia P."/>
            <person name="Jara R."/>
            <person name="Sierra R."/>
            <person name="Ferres I."/>
            <person name="Greif G."/>
            <person name="Iraola G."/>
            <person name="Collado L."/>
        </authorList>
    </citation>
    <scope>NUCLEOTIDE SEQUENCE [LARGE SCALE GENOMIC DNA]</scope>
    <source>
        <strain evidence="5 6">WBE14</strain>
    </source>
</reference>
<proteinExistence type="predicted"/>
<feature type="transmembrane region" description="Helical" evidence="4">
    <location>
        <begin position="338"/>
        <end position="354"/>
    </location>
</feature>
<feature type="transmembrane region" description="Helical" evidence="4">
    <location>
        <begin position="72"/>
        <end position="89"/>
    </location>
</feature>
<gene>
    <name evidence="5" type="ORF">B6S12_03525</name>
</gene>
<feature type="transmembrane region" description="Helical" evidence="4">
    <location>
        <begin position="95"/>
        <end position="119"/>
    </location>
</feature>
<feature type="transmembrane region" description="Helical" evidence="4">
    <location>
        <begin position="360"/>
        <end position="382"/>
    </location>
</feature>
<dbReference type="AlphaFoldDB" id="A0A2W6NI52"/>
<accession>A0A2W6NI52</accession>
<evidence type="ECO:0000313" key="6">
    <source>
        <dbReference type="Proteomes" id="UP000249746"/>
    </source>
</evidence>
<evidence type="ECO:0000313" key="5">
    <source>
        <dbReference type="EMBL" id="PZT48550.1"/>
    </source>
</evidence>
<dbReference type="EMBL" id="NBIU01000006">
    <property type="protein sequence ID" value="PZT48550.1"/>
    <property type="molecule type" value="Genomic_DNA"/>
</dbReference>
<evidence type="ECO:0000256" key="3">
    <source>
        <dbReference type="ARBA" id="ARBA00023136"/>
    </source>
</evidence>
<comment type="caution">
    <text evidence="5">The sequence shown here is derived from an EMBL/GenBank/DDBJ whole genome shotgun (WGS) entry which is preliminary data.</text>
</comment>
<organism evidence="5 6">
    <name type="scientific">Helicobacter valdiviensis</name>
    <dbReference type="NCBI Taxonomy" id="1458358"/>
    <lineage>
        <taxon>Bacteria</taxon>
        <taxon>Pseudomonadati</taxon>
        <taxon>Campylobacterota</taxon>
        <taxon>Epsilonproteobacteria</taxon>
        <taxon>Campylobacterales</taxon>
        <taxon>Helicobacteraceae</taxon>
        <taxon>Helicobacter</taxon>
    </lineage>
</organism>
<evidence type="ECO:0000256" key="4">
    <source>
        <dbReference type="SAM" id="Phobius"/>
    </source>
</evidence>
<dbReference type="InterPro" id="IPR011701">
    <property type="entry name" value="MFS"/>
</dbReference>
<sequence>MIKLHKDKIFWLNFLIVVSIAFNLRAPITSIGPMIEGLKLHFDLSSAQAGFLNTLPLLAFGSISFVVAYFSLIRAMGVCLLLLLIGELLRPFGVYGLYIGALLIGVGISIANVLLPIFIKSKFPHKTSQMMGVYSFLLSFSSIVGIALSLPLLRTFGISYALLFWFLFAFLALVIYSPYLKNGRFFRIKPKTQNNICIFKNITAWKITLFMGIQSFIAYALFTWYAQIIAQKGYGEDYGANIVLLAQCIGIPISLFAPILLGRLKESFRGVYILMLCSLYVIGFSLLLFFDSKIMLILSAIPIGIAWAGVFGIALLFISLKSSSVQVAAKLSSMAQGFGYLLASLSPFSIGFLYDCFSNFKLSIILLIIAGILVTIMAYLAYKSKPI</sequence>
<protein>
    <submittedName>
        <fullName evidence="5">MFS transporter</fullName>
    </submittedName>
</protein>
<feature type="transmembrane region" description="Helical" evidence="4">
    <location>
        <begin position="271"/>
        <end position="290"/>
    </location>
</feature>
<dbReference type="GO" id="GO:0022857">
    <property type="term" value="F:transmembrane transporter activity"/>
    <property type="evidence" value="ECO:0007669"/>
    <property type="project" value="InterPro"/>
</dbReference>